<organism evidence="1 2">
    <name type="scientific">Pseudidiomarina maritima</name>
    <dbReference type="NCBI Taxonomy" id="519453"/>
    <lineage>
        <taxon>Bacteria</taxon>
        <taxon>Pseudomonadati</taxon>
        <taxon>Pseudomonadota</taxon>
        <taxon>Gammaproteobacteria</taxon>
        <taxon>Alteromonadales</taxon>
        <taxon>Idiomarinaceae</taxon>
        <taxon>Pseudidiomarina</taxon>
    </lineage>
</organism>
<evidence type="ECO:0000313" key="2">
    <source>
        <dbReference type="Proteomes" id="UP000246964"/>
    </source>
</evidence>
<evidence type="ECO:0000313" key="1">
    <source>
        <dbReference type="EMBL" id="PWW07885.1"/>
    </source>
</evidence>
<sequence>MPTKPLVVFSHGKETGPHGRKIRKLQEIAEAQGAQTISVDYTSTYDPTERVNILLNTKLPEHSGLILVGSSMGGYVSTTASAQLKPDGLLLMAPAFGLPDYPNHYPAPVASQVAAVHGWHDEVVPVDNAITWAQRHNVRLVLVDDNHSLHSEVHTVGQLLVGMLQQLKAPRRVAAPKFI</sequence>
<dbReference type="Gene3D" id="3.40.50.1820">
    <property type="entry name" value="alpha/beta hydrolase"/>
    <property type="match status" value="1"/>
</dbReference>
<reference evidence="1 2" key="1">
    <citation type="submission" date="2018-05" db="EMBL/GenBank/DDBJ databases">
        <title>Freshwater and sediment microbial communities from various areas in North America, analyzing microbe dynamics in response to fracking.</title>
        <authorList>
            <person name="Lamendella R."/>
        </authorList>
    </citation>
    <scope>NUCLEOTIDE SEQUENCE [LARGE SCALE GENOMIC DNA]</scope>
    <source>
        <strain evidence="1 2">125B1</strain>
    </source>
</reference>
<keyword evidence="1" id="KW-0378">Hydrolase</keyword>
<keyword evidence="2" id="KW-1185">Reference proteome</keyword>
<keyword evidence="1" id="KW-0031">Aminopeptidase</keyword>
<gene>
    <name evidence="1" type="ORF">DET45_12520</name>
</gene>
<accession>A0A317PXP4</accession>
<dbReference type="AlphaFoldDB" id="A0A317PXP4"/>
<name>A0A317PXP4_9GAMM</name>
<keyword evidence="1" id="KW-0645">Protease</keyword>
<dbReference type="OrthoDB" id="264572at2"/>
<comment type="caution">
    <text evidence="1">The sequence shown here is derived from an EMBL/GenBank/DDBJ whole genome shotgun (WGS) entry which is preliminary data.</text>
</comment>
<dbReference type="RefSeq" id="WP_110076938.1">
    <property type="nucleotide sequence ID" value="NZ_QGTT01000025.1"/>
</dbReference>
<dbReference type="SUPFAM" id="SSF53474">
    <property type="entry name" value="alpha/beta-Hydrolases"/>
    <property type="match status" value="1"/>
</dbReference>
<proteinExistence type="predicted"/>
<dbReference type="EMBL" id="QGTT01000025">
    <property type="protein sequence ID" value="PWW07885.1"/>
    <property type="molecule type" value="Genomic_DNA"/>
</dbReference>
<dbReference type="InterPro" id="IPR029058">
    <property type="entry name" value="AB_hydrolase_fold"/>
</dbReference>
<dbReference type="GO" id="GO:0004177">
    <property type="term" value="F:aminopeptidase activity"/>
    <property type="evidence" value="ECO:0007669"/>
    <property type="project" value="UniProtKB-KW"/>
</dbReference>
<dbReference type="Proteomes" id="UP000246964">
    <property type="component" value="Unassembled WGS sequence"/>
</dbReference>
<protein>
    <submittedName>
        <fullName evidence="1">Serine aminopeptidase S33 family</fullName>
    </submittedName>
</protein>